<dbReference type="OrthoDB" id="2974599at2759"/>
<evidence type="ECO:0000313" key="3">
    <source>
        <dbReference type="Proteomes" id="UP000297245"/>
    </source>
</evidence>
<reference evidence="2 3" key="1">
    <citation type="journal article" date="2019" name="Nat. Ecol. Evol.">
        <title>Megaphylogeny resolves global patterns of mushroom evolution.</title>
        <authorList>
            <person name="Varga T."/>
            <person name="Krizsan K."/>
            <person name="Foldi C."/>
            <person name="Dima B."/>
            <person name="Sanchez-Garcia M."/>
            <person name="Sanchez-Ramirez S."/>
            <person name="Szollosi G.J."/>
            <person name="Szarkandi J.G."/>
            <person name="Papp V."/>
            <person name="Albert L."/>
            <person name="Andreopoulos W."/>
            <person name="Angelini C."/>
            <person name="Antonin V."/>
            <person name="Barry K.W."/>
            <person name="Bougher N.L."/>
            <person name="Buchanan P."/>
            <person name="Buyck B."/>
            <person name="Bense V."/>
            <person name="Catcheside P."/>
            <person name="Chovatia M."/>
            <person name="Cooper J."/>
            <person name="Damon W."/>
            <person name="Desjardin D."/>
            <person name="Finy P."/>
            <person name="Geml J."/>
            <person name="Haridas S."/>
            <person name="Hughes K."/>
            <person name="Justo A."/>
            <person name="Karasinski D."/>
            <person name="Kautmanova I."/>
            <person name="Kiss B."/>
            <person name="Kocsube S."/>
            <person name="Kotiranta H."/>
            <person name="LaButti K.M."/>
            <person name="Lechner B.E."/>
            <person name="Liimatainen K."/>
            <person name="Lipzen A."/>
            <person name="Lukacs Z."/>
            <person name="Mihaltcheva S."/>
            <person name="Morgado L.N."/>
            <person name="Niskanen T."/>
            <person name="Noordeloos M.E."/>
            <person name="Ohm R.A."/>
            <person name="Ortiz-Santana B."/>
            <person name="Ovrebo C."/>
            <person name="Racz N."/>
            <person name="Riley R."/>
            <person name="Savchenko A."/>
            <person name="Shiryaev A."/>
            <person name="Soop K."/>
            <person name="Spirin V."/>
            <person name="Szebenyi C."/>
            <person name="Tomsovsky M."/>
            <person name="Tulloss R.E."/>
            <person name="Uehling J."/>
            <person name="Grigoriev I.V."/>
            <person name="Vagvolgyi C."/>
            <person name="Papp T."/>
            <person name="Martin F.M."/>
            <person name="Miettinen O."/>
            <person name="Hibbett D.S."/>
            <person name="Nagy L.G."/>
        </authorList>
    </citation>
    <scope>NUCLEOTIDE SEQUENCE [LARGE SCALE GENOMIC DNA]</scope>
    <source>
        <strain evidence="2 3">CBS 962.96</strain>
    </source>
</reference>
<feature type="compositionally biased region" description="Low complexity" evidence="1">
    <location>
        <begin position="12"/>
        <end position="66"/>
    </location>
</feature>
<organism evidence="2 3">
    <name type="scientific">Dendrothele bispora (strain CBS 962.96)</name>
    <dbReference type="NCBI Taxonomy" id="1314807"/>
    <lineage>
        <taxon>Eukaryota</taxon>
        <taxon>Fungi</taxon>
        <taxon>Dikarya</taxon>
        <taxon>Basidiomycota</taxon>
        <taxon>Agaricomycotina</taxon>
        <taxon>Agaricomycetes</taxon>
        <taxon>Agaricomycetidae</taxon>
        <taxon>Agaricales</taxon>
        <taxon>Agaricales incertae sedis</taxon>
        <taxon>Dendrothele</taxon>
    </lineage>
</organism>
<proteinExistence type="predicted"/>
<dbReference type="EMBL" id="ML180062">
    <property type="protein sequence ID" value="THU79193.1"/>
    <property type="molecule type" value="Genomic_DNA"/>
</dbReference>
<evidence type="ECO:0000256" key="1">
    <source>
        <dbReference type="SAM" id="MobiDB-lite"/>
    </source>
</evidence>
<sequence length="139" mass="14807">MPRVTIIPRQQPTSTSSSSSTTSTNTSSPSPSASSSPTSSSPSSTSTVTGSPSSSTTSTSTVNTSAFFPDPSQRVQPSKDSSELPKVHICPLCVLFFLFGSMVPYRKISLVFVVHRANNYTPSIRPSIHLLNYALLRHA</sequence>
<gene>
    <name evidence="2" type="ORF">K435DRAFT_31190</name>
</gene>
<protein>
    <submittedName>
        <fullName evidence="2">Uncharacterized protein</fullName>
    </submittedName>
</protein>
<keyword evidence="3" id="KW-1185">Reference proteome</keyword>
<dbReference type="Proteomes" id="UP000297245">
    <property type="component" value="Unassembled WGS sequence"/>
</dbReference>
<feature type="region of interest" description="Disordered" evidence="1">
    <location>
        <begin position="1"/>
        <end position="83"/>
    </location>
</feature>
<dbReference type="AlphaFoldDB" id="A0A4S8KTW6"/>
<name>A0A4S8KTW6_DENBC</name>
<accession>A0A4S8KTW6</accession>
<evidence type="ECO:0000313" key="2">
    <source>
        <dbReference type="EMBL" id="THU79193.1"/>
    </source>
</evidence>